<protein>
    <submittedName>
        <fullName evidence="2">Uncharacterized protein</fullName>
    </submittedName>
</protein>
<reference evidence="2" key="1">
    <citation type="journal article" date="2015" name="Nature">
        <title>Complex archaea that bridge the gap between prokaryotes and eukaryotes.</title>
        <authorList>
            <person name="Spang A."/>
            <person name="Saw J.H."/>
            <person name="Jorgensen S.L."/>
            <person name="Zaremba-Niedzwiedzka K."/>
            <person name="Martijn J."/>
            <person name="Lind A.E."/>
            <person name="van Eijk R."/>
            <person name="Schleper C."/>
            <person name="Guy L."/>
            <person name="Ettema T.J."/>
        </authorList>
    </citation>
    <scope>NUCLEOTIDE SEQUENCE</scope>
</reference>
<evidence type="ECO:0000313" key="2">
    <source>
        <dbReference type="EMBL" id="KKL78876.1"/>
    </source>
</evidence>
<evidence type="ECO:0000256" key="1">
    <source>
        <dbReference type="SAM" id="Phobius"/>
    </source>
</evidence>
<sequence>MHNLMAYLKLLLSKWPQKEALEFASTYIPKKYFTLTFKEVDLTDHEPGNFIRQINSLVEDGYLRWDYVMDKTEEAGEKLYQIKDIALTVEGEKLLRTLSWLSTATPILIGVISGLLIAYIAVKI</sequence>
<comment type="caution">
    <text evidence="2">The sequence shown here is derived from an EMBL/GenBank/DDBJ whole genome shotgun (WGS) entry which is preliminary data.</text>
</comment>
<feature type="transmembrane region" description="Helical" evidence="1">
    <location>
        <begin position="100"/>
        <end position="122"/>
    </location>
</feature>
<keyword evidence="1" id="KW-0472">Membrane</keyword>
<organism evidence="2">
    <name type="scientific">marine sediment metagenome</name>
    <dbReference type="NCBI Taxonomy" id="412755"/>
    <lineage>
        <taxon>unclassified sequences</taxon>
        <taxon>metagenomes</taxon>
        <taxon>ecological metagenomes</taxon>
    </lineage>
</organism>
<accession>A0A0F9FK81</accession>
<gene>
    <name evidence="2" type="ORF">LCGC14_2020460</name>
</gene>
<dbReference type="AlphaFoldDB" id="A0A0F9FK81"/>
<name>A0A0F9FK81_9ZZZZ</name>
<keyword evidence="1" id="KW-1133">Transmembrane helix</keyword>
<proteinExistence type="predicted"/>
<keyword evidence="1" id="KW-0812">Transmembrane</keyword>
<dbReference type="EMBL" id="LAZR01023329">
    <property type="protein sequence ID" value="KKL78876.1"/>
    <property type="molecule type" value="Genomic_DNA"/>
</dbReference>